<evidence type="ECO:0000256" key="2">
    <source>
        <dbReference type="ARBA" id="ARBA00023219"/>
    </source>
</evidence>
<dbReference type="PANTHER" id="PTHR41328">
    <property type="entry name" value="TERMINASE SMALL SUBUNIT-RELATED"/>
    <property type="match status" value="1"/>
</dbReference>
<dbReference type="GO" id="GO:0051276">
    <property type="term" value="P:chromosome organization"/>
    <property type="evidence" value="ECO:0007669"/>
    <property type="project" value="InterPro"/>
</dbReference>
<reference evidence="3 4" key="1">
    <citation type="submission" date="2019-03" db="EMBL/GenBank/DDBJ databases">
        <title>Diversity of the mouse oral microbiome.</title>
        <authorList>
            <person name="Joseph S."/>
            <person name="Aduse-Opoku J."/>
            <person name="Curtis M."/>
            <person name="Wade W."/>
            <person name="Hashim A."/>
        </authorList>
    </citation>
    <scope>NUCLEOTIDE SEQUENCE [LARGE SCALE GENOMIC DNA]</scope>
    <source>
        <strain evidence="3 4">P11</strain>
    </source>
</reference>
<dbReference type="InterPro" id="IPR038713">
    <property type="entry name" value="Terminase_Gp1_N_sf"/>
</dbReference>
<evidence type="ECO:0000256" key="1">
    <source>
        <dbReference type="ARBA" id="ARBA00022612"/>
    </source>
</evidence>
<dbReference type="Gene3D" id="1.10.10.1400">
    <property type="entry name" value="Terminase, small subunit, N-terminal DNA-binding domain, HTH motif"/>
    <property type="match status" value="1"/>
</dbReference>
<dbReference type="InterPro" id="IPR052404">
    <property type="entry name" value="SPP1-like_terminase"/>
</dbReference>
<keyword evidence="1" id="KW-1188">Viral release from host cell</keyword>
<dbReference type="InterPro" id="IPR005335">
    <property type="entry name" value="Terminase_ssu"/>
</dbReference>
<keyword evidence="2" id="KW-0231">Viral genome packaging</keyword>
<dbReference type="OrthoDB" id="1338457at2"/>
<name>A0A4Y9II22_9BACT</name>
<dbReference type="Proteomes" id="UP000298285">
    <property type="component" value="Unassembled WGS sequence"/>
</dbReference>
<dbReference type="Pfam" id="PF03592">
    <property type="entry name" value="Terminase_2"/>
    <property type="match status" value="1"/>
</dbReference>
<dbReference type="PANTHER" id="PTHR41328:SF2">
    <property type="entry name" value="TERMINASE SMALL SUBUNIT"/>
    <property type="match status" value="1"/>
</dbReference>
<organism evidence="3 4">
    <name type="scientific">Dysgonomonas mossii</name>
    <dbReference type="NCBI Taxonomy" id="163665"/>
    <lineage>
        <taxon>Bacteria</taxon>
        <taxon>Pseudomonadati</taxon>
        <taxon>Bacteroidota</taxon>
        <taxon>Bacteroidia</taxon>
        <taxon>Bacteroidales</taxon>
        <taxon>Dysgonomonadaceae</taxon>
        <taxon>Dysgonomonas</taxon>
    </lineage>
</organism>
<proteinExistence type="predicted"/>
<evidence type="ECO:0000313" key="4">
    <source>
        <dbReference type="Proteomes" id="UP000298285"/>
    </source>
</evidence>
<dbReference type="AlphaFoldDB" id="A0A4Y9II22"/>
<evidence type="ECO:0000313" key="3">
    <source>
        <dbReference type="EMBL" id="TFU86987.1"/>
    </source>
</evidence>
<protein>
    <submittedName>
        <fullName evidence="3">Terminase small subunit</fullName>
    </submittedName>
</protein>
<gene>
    <name evidence="3" type="ORF">E4T88_16190</name>
</gene>
<accession>A0A4Y9II22</accession>
<comment type="caution">
    <text evidence="3">The sequence shown here is derived from an EMBL/GenBank/DDBJ whole genome shotgun (WGS) entry which is preliminary data.</text>
</comment>
<dbReference type="RefSeq" id="WP_135107269.1">
    <property type="nucleotide sequence ID" value="NZ_JADGKW010000007.1"/>
</dbReference>
<sequence length="171" mass="19407">MAKLTIKQENFCNYYIETGNASEAYRRAYSCCNMKDETVNVRASELLKDGKITVRVKQLQSALQKRSDITKDEVVQELTNIVRFRVTDVLSAKGMSVRVKNLADLPDEVVGCISSIKKVKGCIEVRFLDKIAAIDRLSRMLGWDEAKTVKVQGSVPIQEWLKKFGNQDKEE</sequence>
<dbReference type="EMBL" id="SPPK01000007">
    <property type="protein sequence ID" value="TFU86987.1"/>
    <property type="molecule type" value="Genomic_DNA"/>
</dbReference>